<dbReference type="PANTHER" id="PTHR46438">
    <property type="entry name" value="ALPHA/BETA-HYDROLASES SUPERFAMILY PROTEIN"/>
    <property type="match status" value="1"/>
</dbReference>
<sequence length="268" mass="30017">MNEYSYYNSSLKINYAEGPNHGVPILLLHGATHRWQSFTPITADLCVYFHVYAMDFRGHGKSQKRAAGYALEDHLEDTQSFIQGVTKEPTVLIGHSLGAMVGSMLAAAQPHLVKALILIDPPLNLSYLRQLTMGFKDQINMLIQGLRLVNFGLPIEHFIPEHVRHCDPDMLSAMTHEFDETFKHYNINELVKQIMCPTLLLYGSSALGSLISANEVGELLTIKPDIVPIHIENAGHSPIRQDKETTLNAIMQFMEDKNITPLKVKGKT</sequence>
<evidence type="ECO:0000313" key="3">
    <source>
        <dbReference type="Proteomes" id="UP001057474"/>
    </source>
</evidence>
<evidence type="ECO:0000313" key="2">
    <source>
        <dbReference type="EMBL" id="USQ14656.1"/>
    </source>
</evidence>
<feature type="domain" description="AB hydrolase-1" evidence="1">
    <location>
        <begin position="25"/>
        <end position="242"/>
    </location>
</feature>
<dbReference type="Pfam" id="PF12697">
    <property type="entry name" value="Abhydrolase_6"/>
    <property type="match status" value="1"/>
</dbReference>
<name>A0ABY4YAV7_9GAMM</name>
<dbReference type="Gene3D" id="3.40.50.1820">
    <property type="entry name" value="alpha/beta hydrolase"/>
    <property type="match status" value="1"/>
</dbReference>
<dbReference type="InterPro" id="IPR000073">
    <property type="entry name" value="AB_hydrolase_1"/>
</dbReference>
<accession>A0ABY4YAV7</accession>
<dbReference type="GO" id="GO:0016787">
    <property type="term" value="F:hydrolase activity"/>
    <property type="evidence" value="ECO:0007669"/>
    <property type="project" value="UniProtKB-KW"/>
</dbReference>
<dbReference type="PANTHER" id="PTHR46438:SF2">
    <property type="entry name" value="ALPHA_BETA-HYDROLASES SUPERFAMILY PROTEIN"/>
    <property type="match status" value="1"/>
</dbReference>
<dbReference type="InterPro" id="IPR029058">
    <property type="entry name" value="AB_hydrolase_fold"/>
</dbReference>
<reference evidence="2" key="1">
    <citation type="submission" date="2021-03" db="EMBL/GenBank/DDBJ databases">
        <title>Legionella lytica PCM 2298.</title>
        <authorList>
            <person name="Koper P."/>
        </authorList>
    </citation>
    <scope>NUCLEOTIDE SEQUENCE</scope>
    <source>
        <strain evidence="2">PCM 2298</strain>
    </source>
</reference>
<dbReference type="SUPFAM" id="SSF53474">
    <property type="entry name" value="alpha/beta-Hydrolases"/>
    <property type="match status" value="1"/>
</dbReference>
<keyword evidence="3" id="KW-1185">Reference proteome</keyword>
<dbReference type="RefSeq" id="WP_252581282.1">
    <property type="nucleotide sequence ID" value="NZ_CP071527.1"/>
</dbReference>
<evidence type="ECO:0000259" key="1">
    <source>
        <dbReference type="Pfam" id="PF12697"/>
    </source>
</evidence>
<proteinExistence type="predicted"/>
<organism evidence="2 3">
    <name type="scientific">Legionella lytica</name>
    <dbReference type="NCBI Taxonomy" id="96232"/>
    <lineage>
        <taxon>Bacteria</taxon>
        <taxon>Pseudomonadati</taxon>
        <taxon>Pseudomonadota</taxon>
        <taxon>Gammaproteobacteria</taxon>
        <taxon>Legionellales</taxon>
        <taxon>Legionellaceae</taxon>
        <taxon>Legionella</taxon>
    </lineage>
</organism>
<dbReference type="Proteomes" id="UP001057474">
    <property type="component" value="Chromosome"/>
</dbReference>
<keyword evidence="2" id="KW-0378">Hydrolase</keyword>
<gene>
    <name evidence="2" type="ORF">J2N86_04955</name>
</gene>
<protein>
    <submittedName>
        <fullName evidence="2">Alpha/beta hydrolase</fullName>
    </submittedName>
</protein>
<dbReference type="EMBL" id="CP071527">
    <property type="protein sequence ID" value="USQ14656.1"/>
    <property type="molecule type" value="Genomic_DNA"/>
</dbReference>